<dbReference type="PANTHER" id="PTHR19303">
    <property type="entry name" value="TRANSPOSON"/>
    <property type="match status" value="1"/>
</dbReference>
<evidence type="ECO:0000313" key="4">
    <source>
        <dbReference type="Proteomes" id="UP001162162"/>
    </source>
</evidence>
<dbReference type="InterPro" id="IPR004875">
    <property type="entry name" value="DDE_SF_endonuclease_dom"/>
</dbReference>
<dbReference type="AlphaFoldDB" id="A0AAV8Z211"/>
<keyword evidence="4" id="KW-1185">Reference proteome</keyword>
<accession>A0AAV8Z211</accession>
<dbReference type="EMBL" id="JAPWTK010000025">
    <property type="protein sequence ID" value="KAJ8957110.1"/>
    <property type="molecule type" value="Genomic_DNA"/>
</dbReference>
<feature type="domain" description="DDE-1" evidence="2">
    <location>
        <begin position="29"/>
        <end position="194"/>
    </location>
</feature>
<organism evidence="3 4">
    <name type="scientific">Aromia moschata</name>
    <dbReference type="NCBI Taxonomy" id="1265417"/>
    <lineage>
        <taxon>Eukaryota</taxon>
        <taxon>Metazoa</taxon>
        <taxon>Ecdysozoa</taxon>
        <taxon>Arthropoda</taxon>
        <taxon>Hexapoda</taxon>
        <taxon>Insecta</taxon>
        <taxon>Pterygota</taxon>
        <taxon>Neoptera</taxon>
        <taxon>Endopterygota</taxon>
        <taxon>Coleoptera</taxon>
        <taxon>Polyphaga</taxon>
        <taxon>Cucujiformia</taxon>
        <taxon>Chrysomeloidea</taxon>
        <taxon>Cerambycidae</taxon>
        <taxon>Cerambycinae</taxon>
        <taxon>Callichromatini</taxon>
        <taxon>Aromia</taxon>
    </lineage>
</organism>
<reference evidence="3" key="1">
    <citation type="journal article" date="2023" name="Insect Mol. Biol.">
        <title>Genome sequencing provides insights into the evolution of gene families encoding plant cell wall-degrading enzymes in longhorned beetles.</title>
        <authorList>
            <person name="Shin N.R."/>
            <person name="Okamura Y."/>
            <person name="Kirsch R."/>
            <person name="Pauchet Y."/>
        </authorList>
    </citation>
    <scope>NUCLEOTIDE SEQUENCE</scope>
    <source>
        <strain evidence="3">AMC_N1</strain>
    </source>
</reference>
<sequence>MTVQKFLKVLAVKGSKQVNKVTSGERGTLVTTCCIVNATGQYLPPAMVFPRTHFKDHMLKGAPPGTLGLATPSGWMNAVLFMHVMQHFIKYSNSSTDNPCLLIYDNHESHLSIGVLNLAKASGVTILTLPPHSSNKLQPLDVGVFKAFSTAYNAVIDSWMMQHPGKPISIYEVAECVGIAHIKALTPSNIINSFKKCGIYPYDANVFSDLDFLPSDVTDRPNPTDNGTELLLPGNDVNKENSLPETNENIEEKKSNLFRGPEDFKGFPKAEVRKVKNLRRKGKSIIATDTPEKNEIEERSFVRSLKISKKEDKVATEKIKKIKKKVFTEDSESSEELILNSSSGDDSFVRIDPDGFEDLDRRSRRRRSRIYRKK</sequence>
<dbReference type="Proteomes" id="UP001162162">
    <property type="component" value="Unassembled WGS sequence"/>
</dbReference>
<evidence type="ECO:0000259" key="2">
    <source>
        <dbReference type="Pfam" id="PF03184"/>
    </source>
</evidence>
<dbReference type="GO" id="GO:0005634">
    <property type="term" value="C:nucleus"/>
    <property type="evidence" value="ECO:0007669"/>
    <property type="project" value="TreeGrafter"/>
</dbReference>
<evidence type="ECO:0000313" key="3">
    <source>
        <dbReference type="EMBL" id="KAJ8957110.1"/>
    </source>
</evidence>
<feature type="region of interest" description="Disordered" evidence="1">
    <location>
        <begin position="330"/>
        <end position="355"/>
    </location>
</feature>
<comment type="caution">
    <text evidence="3">The sequence shown here is derived from an EMBL/GenBank/DDBJ whole genome shotgun (WGS) entry which is preliminary data.</text>
</comment>
<dbReference type="Pfam" id="PF03184">
    <property type="entry name" value="DDE_1"/>
    <property type="match status" value="1"/>
</dbReference>
<gene>
    <name evidence="3" type="ORF">NQ318_007325</name>
</gene>
<dbReference type="GO" id="GO:0003677">
    <property type="term" value="F:DNA binding"/>
    <property type="evidence" value="ECO:0007669"/>
    <property type="project" value="TreeGrafter"/>
</dbReference>
<name>A0AAV8Z211_9CUCU</name>
<dbReference type="InterPro" id="IPR050863">
    <property type="entry name" value="CenT-Element_Derived"/>
</dbReference>
<dbReference type="PANTHER" id="PTHR19303:SF74">
    <property type="entry name" value="POGO TRANSPOSABLE ELEMENT WITH KRAB DOMAIN"/>
    <property type="match status" value="1"/>
</dbReference>
<evidence type="ECO:0000256" key="1">
    <source>
        <dbReference type="SAM" id="MobiDB-lite"/>
    </source>
</evidence>
<protein>
    <recommendedName>
        <fullName evidence="2">DDE-1 domain-containing protein</fullName>
    </recommendedName>
</protein>
<proteinExistence type="predicted"/>